<dbReference type="SUPFAM" id="SSF109854">
    <property type="entry name" value="DinB/YfiT-like putative metalloenzymes"/>
    <property type="match status" value="1"/>
</dbReference>
<keyword evidence="2" id="KW-1185">Reference proteome</keyword>
<dbReference type="InterPro" id="IPR007061">
    <property type="entry name" value="MST-like"/>
</dbReference>
<organism evidence="1 2">
    <name type="scientific">Micromonospora craterilacus</name>
    <dbReference type="NCBI Taxonomy" id="1655439"/>
    <lineage>
        <taxon>Bacteria</taxon>
        <taxon>Bacillati</taxon>
        <taxon>Actinomycetota</taxon>
        <taxon>Actinomycetes</taxon>
        <taxon>Micromonosporales</taxon>
        <taxon>Micromonosporaceae</taxon>
        <taxon>Micromonospora</taxon>
    </lineage>
</organism>
<dbReference type="InterPro" id="IPR034660">
    <property type="entry name" value="DinB/YfiT-like"/>
</dbReference>
<dbReference type="AlphaFoldDB" id="A0A2W2E6G3"/>
<proteinExistence type="predicted"/>
<dbReference type="RefSeq" id="WP_111213664.1">
    <property type="nucleotide sequence ID" value="NZ_POTY01000050.1"/>
</dbReference>
<evidence type="ECO:0000313" key="2">
    <source>
        <dbReference type="Proteomes" id="UP000248924"/>
    </source>
</evidence>
<dbReference type="Gene3D" id="1.20.120.450">
    <property type="entry name" value="dinb family like domain"/>
    <property type="match status" value="1"/>
</dbReference>
<dbReference type="Proteomes" id="UP000248924">
    <property type="component" value="Unassembled WGS sequence"/>
</dbReference>
<name>A0A2W2E6G3_9ACTN</name>
<comment type="caution">
    <text evidence="1">The sequence shown here is derived from an EMBL/GenBank/DDBJ whole genome shotgun (WGS) entry which is preliminary data.</text>
</comment>
<dbReference type="OrthoDB" id="4548523at2"/>
<evidence type="ECO:0000313" key="1">
    <source>
        <dbReference type="EMBL" id="PZG19876.1"/>
    </source>
</evidence>
<dbReference type="EMBL" id="POTY01000050">
    <property type="protein sequence ID" value="PZG19876.1"/>
    <property type="molecule type" value="Genomic_DNA"/>
</dbReference>
<dbReference type="Pfam" id="PF04978">
    <property type="entry name" value="MST"/>
    <property type="match status" value="1"/>
</dbReference>
<accession>A0A2W2E6G3</accession>
<protein>
    <submittedName>
        <fullName evidence="1">Mini-circle protein</fullName>
    </submittedName>
</protein>
<gene>
    <name evidence="1" type="ORF">C1I95_10730</name>
</gene>
<reference evidence="1 2" key="1">
    <citation type="submission" date="2018-01" db="EMBL/GenBank/DDBJ databases">
        <title>Draft genome sequence of Jishengella sp. NA12.</title>
        <authorList>
            <person name="Sahin N."/>
            <person name="Ay H."/>
            <person name="Saygin H."/>
        </authorList>
    </citation>
    <scope>NUCLEOTIDE SEQUENCE [LARGE SCALE GENOMIC DNA]</scope>
    <source>
        <strain evidence="1 2">NA12</strain>
    </source>
</reference>
<sequence length="173" mass="19825">MTWRAPEINRTPEPCVGDERTMLAGWLDYHRQTLLLKCAGLTAEQLKTASVEPSGLTLLGLVRHMAEVEAWWFRENFLGERVDYAYFTEEDPDADFDVSTANAEADFATYHQQVELARTAVAGRSLDETFTEVGPKQRTFNLRWVYCHMIEEYARHNGHADLIRERIDGVTGE</sequence>